<evidence type="ECO:0000256" key="3">
    <source>
        <dbReference type="SAM" id="SignalP"/>
    </source>
</evidence>
<dbReference type="InterPro" id="IPR013783">
    <property type="entry name" value="Ig-like_fold"/>
</dbReference>
<dbReference type="InterPro" id="IPR036116">
    <property type="entry name" value="FN3_sf"/>
</dbReference>
<feature type="domain" description="Ig-like" evidence="4">
    <location>
        <begin position="177"/>
        <end position="263"/>
    </location>
</feature>
<keyword evidence="1" id="KW-0677">Repeat</keyword>
<dbReference type="InterPro" id="IPR013151">
    <property type="entry name" value="Immunoglobulin_dom"/>
</dbReference>
<feature type="signal peptide" evidence="3">
    <location>
        <begin position="1"/>
        <end position="18"/>
    </location>
</feature>
<keyword evidence="7" id="KW-1185">Reference proteome</keyword>
<dbReference type="GO" id="GO:0030424">
    <property type="term" value="C:axon"/>
    <property type="evidence" value="ECO:0007669"/>
    <property type="project" value="TreeGrafter"/>
</dbReference>
<dbReference type="SUPFAM" id="SSF48726">
    <property type="entry name" value="Immunoglobulin"/>
    <property type="match status" value="1"/>
</dbReference>
<gene>
    <name evidence="6" type="ORF">GCK32_012442</name>
</gene>
<dbReference type="GO" id="GO:0070593">
    <property type="term" value="P:dendrite self-avoidance"/>
    <property type="evidence" value="ECO:0007669"/>
    <property type="project" value="TreeGrafter"/>
</dbReference>
<sequence>MHCRHLLLLALGALVLYAQELVPTVHVDDLQGDLQIQEWMRALRRVKRAPTRMSSPPIPPPDAGKCVISKASGREICYPLYEDLDTTCTDVTGKSTAGLVAPPVIPHATVRAMAFVPPDNLRRLIVQYYRQQGKLMPKNVTFSPKSLAGCSCTSIDNNQYSCACPKGATCLLLKGAPKLYVEPPGPYEIPPGGNINITCSAVAYPFPDIFWQRGDEKIHHMPAKAGTVKNEQILIIKELFKNAEFTCHANNSEGKVDRTIKVVITGPGSAPVLRGALSGRTNIQVRWDPPHIINRPITSYTLYYTNNGNQPIKNWQRMEVKEPNHNAVIENLRPNTPYFIRLRANDQMGPGRLGNPASVTTLKPAARPHVFIEQGEEL</sequence>
<dbReference type="Gene3D" id="2.60.40.10">
    <property type="entry name" value="Immunoglobulins"/>
    <property type="match status" value="2"/>
</dbReference>
<feature type="non-terminal residue" evidence="6">
    <location>
        <position position="378"/>
    </location>
</feature>
<evidence type="ECO:0000259" key="5">
    <source>
        <dbReference type="PROSITE" id="PS50853"/>
    </source>
</evidence>
<dbReference type="PANTHER" id="PTHR10075">
    <property type="entry name" value="BASIGIN RELATED"/>
    <property type="match status" value="1"/>
</dbReference>
<feature type="chain" id="PRO_5042944844" evidence="3">
    <location>
        <begin position="19"/>
        <end position="378"/>
    </location>
</feature>
<comment type="caution">
    <text evidence="6">The sequence shown here is derived from an EMBL/GenBank/DDBJ whole genome shotgun (WGS) entry which is preliminary data.</text>
</comment>
<dbReference type="GO" id="GO:0007156">
    <property type="term" value="P:homophilic cell adhesion via plasma membrane adhesion molecules"/>
    <property type="evidence" value="ECO:0007669"/>
    <property type="project" value="TreeGrafter"/>
</dbReference>
<proteinExistence type="predicted"/>
<dbReference type="SUPFAM" id="SSF49265">
    <property type="entry name" value="Fibronectin type III"/>
    <property type="match status" value="1"/>
</dbReference>
<dbReference type="PROSITE" id="PS50853">
    <property type="entry name" value="FN3"/>
    <property type="match status" value="1"/>
</dbReference>
<dbReference type="Pfam" id="PF00041">
    <property type="entry name" value="fn3"/>
    <property type="match status" value="1"/>
</dbReference>
<dbReference type="CDD" id="cd00063">
    <property type="entry name" value="FN3"/>
    <property type="match status" value="1"/>
</dbReference>
<dbReference type="InterPro" id="IPR036179">
    <property type="entry name" value="Ig-like_dom_sf"/>
</dbReference>
<dbReference type="InterPro" id="IPR003599">
    <property type="entry name" value="Ig_sub"/>
</dbReference>
<protein>
    <submittedName>
        <fullName evidence="6">Uncharacterized protein</fullName>
    </submittedName>
</protein>
<dbReference type="PROSITE" id="PS50835">
    <property type="entry name" value="IG_LIKE"/>
    <property type="match status" value="1"/>
</dbReference>
<dbReference type="GO" id="GO:0098632">
    <property type="term" value="F:cell-cell adhesion mediator activity"/>
    <property type="evidence" value="ECO:0007669"/>
    <property type="project" value="TreeGrafter"/>
</dbReference>
<keyword evidence="3" id="KW-0732">Signal</keyword>
<dbReference type="EMBL" id="WIXE01002641">
    <property type="protein sequence ID" value="KAK5984637.1"/>
    <property type="molecule type" value="Genomic_DNA"/>
</dbReference>
<dbReference type="Pfam" id="PF00047">
    <property type="entry name" value="ig"/>
    <property type="match status" value="1"/>
</dbReference>
<evidence type="ECO:0000256" key="2">
    <source>
        <dbReference type="ARBA" id="ARBA00023319"/>
    </source>
</evidence>
<reference evidence="6 7" key="1">
    <citation type="submission" date="2019-10" db="EMBL/GenBank/DDBJ databases">
        <title>Assembly and Annotation for the nematode Trichostrongylus colubriformis.</title>
        <authorList>
            <person name="Martin J."/>
        </authorList>
    </citation>
    <scope>NUCLEOTIDE SEQUENCE [LARGE SCALE GENOMIC DNA]</scope>
    <source>
        <strain evidence="6">G859</strain>
        <tissue evidence="6">Whole worm</tissue>
    </source>
</reference>
<evidence type="ECO:0000313" key="6">
    <source>
        <dbReference type="EMBL" id="KAK5984637.1"/>
    </source>
</evidence>
<dbReference type="GO" id="GO:0007411">
    <property type="term" value="P:axon guidance"/>
    <property type="evidence" value="ECO:0007669"/>
    <property type="project" value="TreeGrafter"/>
</dbReference>
<dbReference type="PANTHER" id="PTHR10075:SF100">
    <property type="entry name" value="FASCICLIN-2"/>
    <property type="match status" value="1"/>
</dbReference>
<dbReference type="InterPro" id="IPR003961">
    <property type="entry name" value="FN3_dom"/>
</dbReference>
<dbReference type="GO" id="GO:0005886">
    <property type="term" value="C:plasma membrane"/>
    <property type="evidence" value="ECO:0007669"/>
    <property type="project" value="TreeGrafter"/>
</dbReference>
<feature type="domain" description="Fibronectin type-III" evidence="5">
    <location>
        <begin position="267"/>
        <end position="364"/>
    </location>
</feature>
<keyword evidence="2" id="KW-0393">Immunoglobulin domain</keyword>
<evidence type="ECO:0000313" key="7">
    <source>
        <dbReference type="Proteomes" id="UP001331761"/>
    </source>
</evidence>
<dbReference type="InterPro" id="IPR007110">
    <property type="entry name" value="Ig-like_dom"/>
</dbReference>
<accession>A0AAN8FU41</accession>
<dbReference type="SMART" id="SM00409">
    <property type="entry name" value="IG"/>
    <property type="match status" value="1"/>
</dbReference>
<dbReference type="Proteomes" id="UP001331761">
    <property type="component" value="Unassembled WGS sequence"/>
</dbReference>
<evidence type="ECO:0000256" key="1">
    <source>
        <dbReference type="ARBA" id="ARBA00022737"/>
    </source>
</evidence>
<organism evidence="6 7">
    <name type="scientific">Trichostrongylus colubriformis</name>
    <name type="common">Black scour worm</name>
    <dbReference type="NCBI Taxonomy" id="6319"/>
    <lineage>
        <taxon>Eukaryota</taxon>
        <taxon>Metazoa</taxon>
        <taxon>Ecdysozoa</taxon>
        <taxon>Nematoda</taxon>
        <taxon>Chromadorea</taxon>
        <taxon>Rhabditida</taxon>
        <taxon>Rhabditina</taxon>
        <taxon>Rhabditomorpha</taxon>
        <taxon>Strongyloidea</taxon>
        <taxon>Trichostrongylidae</taxon>
        <taxon>Trichostrongylus</taxon>
    </lineage>
</organism>
<evidence type="ECO:0000259" key="4">
    <source>
        <dbReference type="PROSITE" id="PS50835"/>
    </source>
</evidence>
<dbReference type="AlphaFoldDB" id="A0AAN8FU41"/>
<dbReference type="SMART" id="SM00060">
    <property type="entry name" value="FN3"/>
    <property type="match status" value="1"/>
</dbReference>
<name>A0AAN8FU41_TRICO</name>